<proteinExistence type="predicted"/>
<dbReference type="OMA" id="YADFTTC"/>
<sequence length="421" mass="49278">MGNSNSSKYNLSHSRHEHWRKISDYENFGQIQSIPYSKWIKSQRNLGGFTDYADFTTCRESRLRHGVLVKPDNTGGRYLIPSFKSKFELVIVEKQRWFMSNYKLPRVPVPDFEDPHWFQRSSHNRNRRECSVIGYHDNLLVVQINTNRYYLSPRFYLIDLETNEIVGHFLIFYHCRRWYECYISPCKKQILMRPDNLTRIVSLPDNYILENVCLKSAYTNMEVNVVPPTLRAHVICYNSIAGDNLVLVAFHKTLEIRRTDTWEIVRSVQNLDLPTGIQQMKSSPLGDFVALRCVSPVHSKEYSVNVIAVLDFHTFNVLMKVDVKGCYWPVSEVVNLQVFPHFSPSEATIAVMRNCTYSRKVMTYKLPICRFNFQYLCRRAILHLVSFRDVHKLPLPANIVNFLLAKPGYTHIGVSDRRHPC</sequence>
<dbReference type="InterPro" id="IPR001496">
    <property type="entry name" value="SOCS_box"/>
</dbReference>
<dbReference type="OrthoDB" id="6041603at2759"/>
<keyword evidence="3" id="KW-1185">Reference proteome</keyword>
<protein>
    <recommendedName>
        <fullName evidence="1">SOCS box domain-containing protein</fullName>
    </recommendedName>
</protein>
<feature type="domain" description="SOCS box" evidence="1">
    <location>
        <begin position="372"/>
        <end position="403"/>
    </location>
</feature>
<name>A0A8W8NII1_MAGGI</name>
<accession>A0A8W8NII1</accession>
<evidence type="ECO:0000259" key="1">
    <source>
        <dbReference type="PROSITE" id="PS50225"/>
    </source>
</evidence>
<dbReference type="GO" id="GO:0035556">
    <property type="term" value="P:intracellular signal transduction"/>
    <property type="evidence" value="ECO:0007669"/>
    <property type="project" value="InterPro"/>
</dbReference>
<dbReference type="Proteomes" id="UP000005408">
    <property type="component" value="Unassembled WGS sequence"/>
</dbReference>
<organism evidence="2 3">
    <name type="scientific">Magallana gigas</name>
    <name type="common">Pacific oyster</name>
    <name type="synonym">Crassostrea gigas</name>
    <dbReference type="NCBI Taxonomy" id="29159"/>
    <lineage>
        <taxon>Eukaryota</taxon>
        <taxon>Metazoa</taxon>
        <taxon>Spiralia</taxon>
        <taxon>Lophotrochozoa</taxon>
        <taxon>Mollusca</taxon>
        <taxon>Bivalvia</taxon>
        <taxon>Autobranchia</taxon>
        <taxon>Pteriomorphia</taxon>
        <taxon>Ostreida</taxon>
        <taxon>Ostreoidea</taxon>
        <taxon>Ostreidae</taxon>
        <taxon>Magallana</taxon>
    </lineage>
</organism>
<dbReference type="SUPFAM" id="SSF158235">
    <property type="entry name" value="SOCS box-like"/>
    <property type="match status" value="1"/>
</dbReference>
<dbReference type="InterPro" id="IPR036036">
    <property type="entry name" value="SOCS_box-like_dom_sf"/>
</dbReference>
<dbReference type="PROSITE" id="PS50225">
    <property type="entry name" value="SOCS"/>
    <property type="match status" value="1"/>
</dbReference>
<dbReference type="AlphaFoldDB" id="A0A8W8NII1"/>
<reference evidence="2" key="1">
    <citation type="submission" date="2022-08" db="UniProtKB">
        <authorList>
            <consortium name="EnsemblMetazoa"/>
        </authorList>
    </citation>
    <scope>IDENTIFICATION</scope>
    <source>
        <strain evidence="2">05x7-T-G4-1.051#20</strain>
    </source>
</reference>
<dbReference type="EnsemblMetazoa" id="G5462.1">
    <property type="protein sequence ID" value="G5462.1:cds"/>
    <property type="gene ID" value="G5462"/>
</dbReference>
<evidence type="ECO:0000313" key="2">
    <source>
        <dbReference type="EnsemblMetazoa" id="G5462.1:cds"/>
    </source>
</evidence>
<evidence type="ECO:0000313" key="3">
    <source>
        <dbReference type="Proteomes" id="UP000005408"/>
    </source>
</evidence>